<evidence type="ECO:0000256" key="7">
    <source>
        <dbReference type="PROSITE-ProRule" id="PRU00433"/>
    </source>
</evidence>
<proteinExistence type="predicted"/>
<feature type="domain" description="Cytochrome c" evidence="9">
    <location>
        <begin position="210"/>
        <end position="371"/>
    </location>
</feature>
<keyword evidence="10" id="KW-0575">Peroxidase</keyword>
<dbReference type="PANTHER" id="PTHR30600">
    <property type="entry name" value="CYTOCHROME C PEROXIDASE-RELATED"/>
    <property type="match status" value="1"/>
</dbReference>
<keyword evidence="4 8" id="KW-0732">Signal</keyword>
<dbReference type="GO" id="GO:0046872">
    <property type="term" value="F:metal ion binding"/>
    <property type="evidence" value="ECO:0007669"/>
    <property type="project" value="UniProtKB-KW"/>
</dbReference>
<keyword evidence="2 7" id="KW-0349">Heme</keyword>
<evidence type="ECO:0000256" key="3">
    <source>
        <dbReference type="ARBA" id="ARBA00022723"/>
    </source>
</evidence>
<dbReference type="Gene3D" id="1.10.760.10">
    <property type="entry name" value="Cytochrome c-like domain"/>
    <property type="match status" value="2"/>
</dbReference>
<dbReference type="InterPro" id="IPR009056">
    <property type="entry name" value="Cyt_c-like_dom"/>
</dbReference>
<dbReference type="SUPFAM" id="SSF46626">
    <property type="entry name" value="Cytochrome c"/>
    <property type="match status" value="2"/>
</dbReference>
<dbReference type="InterPro" id="IPR051395">
    <property type="entry name" value="Cytochrome_c_Peroxidase/MauG"/>
</dbReference>
<dbReference type="Pfam" id="PF03150">
    <property type="entry name" value="CCP_MauG"/>
    <property type="match status" value="1"/>
</dbReference>
<dbReference type="PROSITE" id="PS51007">
    <property type="entry name" value="CYTC"/>
    <property type="match status" value="1"/>
</dbReference>
<reference evidence="11" key="1">
    <citation type="submission" date="2016-04" db="EMBL/GenBank/DDBJ databases">
        <authorList>
            <person name="Tagini F."/>
        </authorList>
    </citation>
    <scope>NUCLEOTIDE SEQUENCE [LARGE SCALE GENOMIC DNA]</scope>
    <source>
        <strain evidence="11">CHUV0807</strain>
    </source>
</reference>
<evidence type="ECO:0000256" key="8">
    <source>
        <dbReference type="SAM" id="SignalP"/>
    </source>
</evidence>
<dbReference type="GO" id="GO:0004130">
    <property type="term" value="F:cytochrome-c peroxidase activity"/>
    <property type="evidence" value="ECO:0007669"/>
    <property type="project" value="UniProtKB-EC"/>
</dbReference>
<protein>
    <submittedName>
        <fullName evidence="10">Cytochrome c551 peroxidase</fullName>
        <ecNumber evidence="10">1.11.1.5</ecNumber>
    </submittedName>
</protein>
<dbReference type="RefSeq" id="WP_079540634.1">
    <property type="nucleotide sequence ID" value="NZ_CP171111.1"/>
</dbReference>
<dbReference type="InterPro" id="IPR004852">
    <property type="entry name" value="Di-haem_cyt_c_peroxidsae"/>
</dbReference>
<gene>
    <name evidence="10" type="ORF">CHUV0807_1309</name>
</gene>
<feature type="signal peptide" evidence="8">
    <location>
        <begin position="1"/>
        <end position="17"/>
    </location>
</feature>
<feature type="chain" id="PRO_5008674841" evidence="8">
    <location>
        <begin position="18"/>
        <end position="387"/>
    </location>
</feature>
<dbReference type="EMBL" id="FKLO01000048">
    <property type="protein sequence ID" value="SAM65102.1"/>
    <property type="molecule type" value="Genomic_DNA"/>
</dbReference>
<dbReference type="AlphaFoldDB" id="A0A1C3H4G6"/>
<sequence length="387" mass="42751">MNRLLWASALITTSATAATLLTPEELGQLFFFDPSLSQAQDIGCFTCHQPAYAFADTRQNAGKGMVSLGSGGMHYGIRNAPPVTYAANSPRFHYDAESGLYRGGQFWDGRASDLEEQITGPLFTSFEMNMPDALAVTARLEKNAQYAYNLKALYGSAVFNTVGKPGLGYQTARAFSELQNTIAAYERSRDLRSYDSKYDRYLQGQATLTPQEERGRQIFFDPARSNCASCHLGKAPGSTEEPFSNYYYYNIGVPRNPELIRLAGRAADYIDHGLMANPRTDGNASLDGKFRTPTLRNIAVTAPYMHNGAIPDLRGVLHFFDHYNQARTNPATGKNWDAPEVAETVDSVRLQAPPLTDTDLDALEAFLRTLTDARYESLLPPTGMNQQ</sequence>
<dbReference type="Proteomes" id="UP000190837">
    <property type="component" value="Unassembled WGS sequence"/>
</dbReference>
<dbReference type="GO" id="GO:0009055">
    <property type="term" value="F:electron transfer activity"/>
    <property type="evidence" value="ECO:0007669"/>
    <property type="project" value="InterPro"/>
</dbReference>
<keyword evidence="3 7" id="KW-0479">Metal-binding</keyword>
<evidence type="ECO:0000313" key="11">
    <source>
        <dbReference type="Proteomes" id="UP000190837"/>
    </source>
</evidence>
<comment type="subcellular location">
    <subcellularLocation>
        <location evidence="1">Cell envelope</location>
    </subcellularLocation>
</comment>
<evidence type="ECO:0000259" key="9">
    <source>
        <dbReference type="PROSITE" id="PS51007"/>
    </source>
</evidence>
<name>A0A1C3H4G6_9GAMM</name>
<organism evidence="10 11">
    <name type="scientific">Cardiobacterium hominis</name>
    <dbReference type="NCBI Taxonomy" id="2718"/>
    <lineage>
        <taxon>Bacteria</taxon>
        <taxon>Pseudomonadati</taxon>
        <taxon>Pseudomonadota</taxon>
        <taxon>Gammaproteobacteria</taxon>
        <taxon>Cardiobacteriales</taxon>
        <taxon>Cardiobacteriaceae</taxon>
        <taxon>Cardiobacterium</taxon>
    </lineage>
</organism>
<dbReference type="EC" id="1.11.1.5" evidence="10"/>
<evidence type="ECO:0000256" key="1">
    <source>
        <dbReference type="ARBA" id="ARBA00004196"/>
    </source>
</evidence>
<dbReference type="PANTHER" id="PTHR30600:SF10">
    <property type="entry name" value="BLL6722 PROTEIN"/>
    <property type="match status" value="1"/>
</dbReference>
<evidence type="ECO:0000256" key="2">
    <source>
        <dbReference type="ARBA" id="ARBA00022617"/>
    </source>
</evidence>
<accession>A0A1C3H4G6</accession>
<dbReference type="GO" id="GO:0030313">
    <property type="term" value="C:cell envelope"/>
    <property type="evidence" value="ECO:0007669"/>
    <property type="project" value="UniProtKB-SubCell"/>
</dbReference>
<evidence type="ECO:0000313" key="10">
    <source>
        <dbReference type="EMBL" id="SAM65102.1"/>
    </source>
</evidence>
<evidence type="ECO:0000256" key="6">
    <source>
        <dbReference type="ARBA" id="ARBA00023004"/>
    </source>
</evidence>
<evidence type="ECO:0000256" key="5">
    <source>
        <dbReference type="ARBA" id="ARBA00023002"/>
    </source>
</evidence>
<dbReference type="InterPro" id="IPR036909">
    <property type="entry name" value="Cyt_c-like_dom_sf"/>
</dbReference>
<keyword evidence="6 7" id="KW-0408">Iron</keyword>
<dbReference type="GO" id="GO:0020037">
    <property type="term" value="F:heme binding"/>
    <property type="evidence" value="ECO:0007669"/>
    <property type="project" value="InterPro"/>
</dbReference>
<keyword evidence="5 10" id="KW-0560">Oxidoreductase</keyword>
<evidence type="ECO:0000256" key="4">
    <source>
        <dbReference type="ARBA" id="ARBA00022729"/>
    </source>
</evidence>